<reference evidence="5 6" key="1">
    <citation type="submission" date="2015-12" db="EMBL/GenBank/DDBJ databases">
        <title>Genome sequence of Oceanibaculum pacificum MCCC 1A02656.</title>
        <authorList>
            <person name="Lu L."/>
            <person name="Lai Q."/>
            <person name="Shao Z."/>
            <person name="Qian P."/>
        </authorList>
    </citation>
    <scope>NUCLEOTIDE SEQUENCE [LARGE SCALE GENOMIC DNA]</scope>
    <source>
        <strain evidence="5 6">MCCC 1A02656</strain>
    </source>
</reference>
<evidence type="ECO:0000256" key="2">
    <source>
        <dbReference type="ARBA" id="ARBA00022723"/>
    </source>
</evidence>
<name>A0A154VI97_9PROT</name>
<dbReference type="NCBIfam" id="NF004283">
    <property type="entry name" value="PRK05692.1"/>
    <property type="match status" value="1"/>
</dbReference>
<dbReference type="GO" id="GO:0046951">
    <property type="term" value="P:ketone body biosynthetic process"/>
    <property type="evidence" value="ECO:0007669"/>
    <property type="project" value="TreeGrafter"/>
</dbReference>
<dbReference type="GO" id="GO:0004419">
    <property type="term" value="F:hydroxymethylglutaryl-CoA lyase activity"/>
    <property type="evidence" value="ECO:0007669"/>
    <property type="project" value="TreeGrafter"/>
</dbReference>
<organism evidence="5 6">
    <name type="scientific">Oceanibaculum pacificum</name>
    <dbReference type="NCBI Taxonomy" id="580166"/>
    <lineage>
        <taxon>Bacteria</taxon>
        <taxon>Pseudomonadati</taxon>
        <taxon>Pseudomonadota</taxon>
        <taxon>Alphaproteobacteria</taxon>
        <taxon>Rhodospirillales</taxon>
        <taxon>Oceanibaculaceae</taxon>
        <taxon>Oceanibaculum</taxon>
    </lineage>
</organism>
<evidence type="ECO:0000256" key="3">
    <source>
        <dbReference type="ARBA" id="ARBA00023239"/>
    </source>
</evidence>
<dbReference type="EMBL" id="LPXN01000160">
    <property type="protein sequence ID" value="KZD01026.1"/>
    <property type="molecule type" value="Genomic_DNA"/>
</dbReference>
<dbReference type="CDD" id="cd07938">
    <property type="entry name" value="DRE_TIM_HMGL"/>
    <property type="match status" value="1"/>
</dbReference>
<proteinExistence type="inferred from homology"/>
<keyword evidence="3 5" id="KW-0456">Lyase</keyword>
<dbReference type="OrthoDB" id="9784013at2"/>
<dbReference type="GO" id="GO:0006552">
    <property type="term" value="P:L-leucine catabolic process"/>
    <property type="evidence" value="ECO:0007669"/>
    <property type="project" value="TreeGrafter"/>
</dbReference>
<comment type="caution">
    <text evidence="5">The sequence shown here is derived from an EMBL/GenBank/DDBJ whole genome shotgun (WGS) entry which is preliminary data.</text>
</comment>
<dbReference type="InterPro" id="IPR013785">
    <property type="entry name" value="Aldolase_TIM"/>
</dbReference>
<feature type="domain" description="Pyruvate carboxyltransferase" evidence="4">
    <location>
        <begin position="6"/>
        <end position="273"/>
    </location>
</feature>
<dbReference type="InterPro" id="IPR000891">
    <property type="entry name" value="PYR_CT"/>
</dbReference>
<dbReference type="PANTHER" id="PTHR42738:SF7">
    <property type="entry name" value="HYDROXYMETHYLGLUTARYL-COA LYASE"/>
    <property type="match status" value="1"/>
</dbReference>
<dbReference type="Proteomes" id="UP000076400">
    <property type="component" value="Unassembled WGS sequence"/>
</dbReference>
<dbReference type="Pfam" id="PF00682">
    <property type="entry name" value="HMGL-like"/>
    <property type="match status" value="1"/>
</dbReference>
<sequence length="301" mass="31713">MQPTSTTIVEVSPRDGLQNEAKILSTEQKLELIRRSIAAGIKRIEATSFVNPNRVPQMADAEAVMAAVPRRPDIQYIGLALNVRGAERAVAAGVDEINYVVITTDKYNMANQGCLTADTLAGWPKVAAMARAAGKTATFTMAATFGCPFEGEVPVQRVVDLAREGAKENPSEIILADSIGVGVPTDIEAKVAAVREALPGIPLRCHFHNTRNTGIANLVAGLRAGVSGFDASIGGIGGCPFAPGATGNIPTEDVVYMLNRMGVETGVDLEELIDTAKWLSGVLEKTMPGMLSRAGNFPRAA</sequence>
<keyword evidence="6" id="KW-1185">Reference proteome</keyword>
<protein>
    <submittedName>
        <fullName evidence="5">3-hydroxy-3-methylglutaryl-CoA lyase</fullName>
    </submittedName>
</protein>
<dbReference type="STRING" id="580166.AUP43_03560"/>
<dbReference type="RefSeq" id="WP_067559828.1">
    <property type="nucleotide sequence ID" value="NZ_LPXN01000160.1"/>
</dbReference>
<gene>
    <name evidence="5" type="ORF">AUP43_03560</name>
</gene>
<dbReference type="Gene3D" id="3.20.20.70">
    <property type="entry name" value="Aldolase class I"/>
    <property type="match status" value="1"/>
</dbReference>
<accession>A0A154VI97</accession>
<comment type="similarity">
    <text evidence="1">Belongs to the HMG-CoA lyase family.</text>
</comment>
<evidence type="ECO:0000259" key="4">
    <source>
        <dbReference type="PROSITE" id="PS50991"/>
    </source>
</evidence>
<dbReference type="GO" id="GO:0046872">
    <property type="term" value="F:metal ion binding"/>
    <property type="evidence" value="ECO:0007669"/>
    <property type="project" value="UniProtKB-KW"/>
</dbReference>
<evidence type="ECO:0000256" key="1">
    <source>
        <dbReference type="ARBA" id="ARBA00009405"/>
    </source>
</evidence>
<dbReference type="SUPFAM" id="SSF51569">
    <property type="entry name" value="Aldolase"/>
    <property type="match status" value="1"/>
</dbReference>
<dbReference type="InterPro" id="IPR043594">
    <property type="entry name" value="HMGL"/>
</dbReference>
<dbReference type="PROSITE" id="PS50991">
    <property type="entry name" value="PYR_CT"/>
    <property type="match status" value="1"/>
</dbReference>
<evidence type="ECO:0000313" key="6">
    <source>
        <dbReference type="Proteomes" id="UP000076400"/>
    </source>
</evidence>
<keyword evidence="2" id="KW-0479">Metal-binding</keyword>
<dbReference type="AlphaFoldDB" id="A0A154VI97"/>
<dbReference type="PANTHER" id="PTHR42738">
    <property type="entry name" value="HYDROXYMETHYLGLUTARYL-COA LYASE"/>
    <property type="match status" value="1"/>
</dbReference>
<evidence type="ECO:0000313" key="5">
    <source>
        <dbReference type="EMBL" id="KZD01026.1"/>
    </source>
</evidence>